<dbReference type="SMART" id="SM00876">
    <property type="entry name" value="BATS"/>
    <property type="match status" value="1"/>
</dbReference>
<evidence type="ECO:0000256" key="3">
    <source>
        <dbReference type="ARBA" id="ARBA00022723"/>
    </source>
</evidence>
<feature type="binding site" evidence="8">
    <location>
        <position position="236"/>
    </location>
    <ligand>
        <name>S-adenosyl-L-methionine</name>
        <dbReference type="ChEBI" id="CHEBI:59789"/>
    </ligand>
</feature>
<feature type="binding site" evidence="7">
    <location>
        <position position="65"/>
    </location>
    <ligand>
        <name>[4Fe-4S] cluster</name>
        <dbReference type="ChEBI" id="CHEBI:49883"/>
        <note>4Fe-4S-S-AdoMet</note>
    </ligand>
</feature>
<dbReference type="InterPro" id="IPR058240">
    <property type="entry name" value="rSAM_sf"/>
</dbReference>
<evidence type="ECO:0000313" key="10">
    <source>
        <dbReference type="EMBL" id="TDW26331.1"/>
    </source>
</evidence>
<dbReference type="GO" id="GO:0016740">
    <property type="term" value="F:transferase activity"/>
    <property type="evidence" value="ECO:0007669"/>
    <property type="project" value="TreeGrafter"/>
</dbReference>
<keyword evidence="3" id="KW-0479">Metal-binding</keyword>
<dbReference type="Proteomes" id="UP000294743">
    <property type="component" value="Unassembled WGS sequence"/>
</dbReference>
<proteinExistence type="predicted"/>
<dbReference type="SFLD" id="SFLDS00029">
    <property type="entry name" value="Radical_SAM"/>
    <property type="match status" value="1"/>
</dbReference>
<comment type="cofactor">
    <cofactor evidence="7">
        <name>[4Fe-4S] cluster</name>
        <dbReference type="ChEBI" id="CHEBI:49883"/>
    </cofactor>
    <text evidence="7">Binds 1 [4Fe-4S] cluster. The cluster is coordinated with 3 cysteines and an exchangeable S-adenosyl-L-methionine.</text>
</comment>
<dbReference type="EMBL" id="SODD01000001">
    <property type="protein sequence ID" value="TDW26331.1"/>
    <property type="molecule type" value="Genomic_DNA"/>
</dbReference>
<feature type="binding site" evidence="8">
    <location>
        <position position="165"/>
    </location>
    <ligand>
        <name>S-adenosyl-L-methionine</name>
        <dbReference type="ChEBI" id="CHEBI:59789"/>
    </ligand>
</feature>
<dbReference type="InterPro" id="IPR010722">
    <property type="entry name" value="BATS_dom"/>
</dbReference>
<dbReference type="PANTHER" id="PTHR43726:SF1">
    <property type="entry name" value="BIOTIN SYNTHASE"/>
    <property type="match status" value="1"/>
</dbReference>
<dbReference type="SMART" id="SM00729">
    <property type="entry name" value="Elp3"/>
    <property type="match status" value="1"/>
</dbReference>
<evidence type="ECO:0000256" key="5">
    <source>
        <dbReference type="ARBA" id="ARBA00023014"/>
    </source>
</evidence>
<dbReference type="GO" id="GO:0046872">
    <property type="term" value="F:metal ion binding"/>
    <property type="evidence" value="ECO:0007669"/>
    <property type="project" value="UniProtKB-KW"/>
</dbReference>
<dbReference type="NCBIfam" id="TIGR03956">
    <property type="entry name" value="rSAM_HydE"/>
    <property type="match status" value="1"/>
</dbReference>
<feature type="binding site" evidence="8">
    <location>
        <position position="140"/>
    </location>
    <ligand>
        <name>(3R)-3-methyl-D-ornithine</name>
        <dbReference type="ChEBI" id="CHEBI:64642"/>
    </ligand>
</feature>
<keyword evidence="5 7" id="KW-0411">Iron-sulfur</keyword>
<evidence type="ECO:0000313" key="11">
    <source>
        <dbReference type="Proteomes" id="UP000294743"/>
    </source>
</evidence>
<dbReference type="InterPro" id="IPR013785">
    <property type="entry name" value="Aldolase_TIM"/>
</dbReference>
<gene>
    <name evidence="10" type="ORF">EDD63_10146</name>
</gene>
<keyword evidence="1 7" id="KW-0004">4Fe-4S</keyword>
<dbReference type="SFLD" id="SFLDG01280">
    <property type="entry name" value="HydE/PylB-like"/>
    <property type="match status" value="1"/>
</dbReference>
<evidence type="ECO:0000256" key="6">
    <source>
        <dbReference type="ARBA" id="ARBA00034078"/>
    </source>
</evidence>
<dbReference type="Pfam" id="PF04055">
    <property type="entry name" value="Radical_SAM"/>
    <property type="match status" value="1"/>
</dbReference>
<dbReference type="SFLD" id="SFLDF00348">
    <property type="entry name" value="FeFe_hydrogenase_maturase_(Hyd"/>
    <property type="match status" value="1"/>
</dbReference>
<dbReference type="InterPro" id="IPR034422">
    <property type="entry name" value="HydE/PylB-like"/>
</dbReference>
<protein>
    <submittedName>
        <fullName evidence="10">Biotin synthase</fullName>
    </submittedName>
</protein>
<keyword evidence="4 7" id="KW-0408">Iron</keyword>
<dbReference type="GO" id="GO:0051539">
    <property type="term" value="F:4 iron, 4 sulfur cluster binding"/>
    <property type="evidence" value="ECO:0007669"/>
    <property type="project" value="UniProtKB-KW"/>
</dbReference>
<dbReference type="InterPro" id="IPR006638">
    <property type="entry name" value="Elp3/MiaA/NifB-like_rSAM"/>
</dbReference>
<evidence type="ECO:0000256" key="1">
    <source>
        <dbReference type="ARBA" id="ARBA00022485"/>
    </source>
</evidence>
<feature type="binding site" evidence="7">
    <location>
        <position position="69"/>
    </location>
    <ligand>
        <name>[4Fe-4S] cluster</name>
        <dbReference type="ChEBI" id="CHEBI:49883"/>
        <note>4Fe-4S-S-AdoMet</note>
    </ligand>
</feature>
<name>A0A4R8A9F1_9FIRM</name>
<dbReference type="AlphaFoldDB" id="A0A4R8A9F1"/>
<sequence length="352" mass="40482">MQKFKEIVDRLKEKRTLQDEEYKLLLQTKDAQEQAYLHKAARDVCQSIYGNGIFIRGLIEISNYCKNDCYYCGIRKSNHHVKRYHLNKEEILLACKQGYELGFRTFVMQGGEDGSYDDHMMVDIIKSIRKSYPDCAITLSLGEKSKEMYQQYYDAGANRYLLRHETICESHYNQLHPSNMQIQNRVQCLWELKEIGFQVGSGIMVGSPYQSIDHIVEDIHFLEQLQPQMIGLGPYLPHKDTPFKDEAKGDEQVTINLLAIMRLMHPQALIPSTTALATISDDGREKGILAGANVVMPNLSPVKHRESYSLYNDKANMNAEAAESLHLLEARLQKIGYTISYDRGDYKKEVKK</sequence>
<dbReference type="SFLD" id="SFLDG01060">
    <property type="entry name" value="BATS_domain_containing"/>
    <property type="match status" value="1"/>
</dbReference>
<dbReference type="CDD" id="cd01335">
    <property type="entry name" value="Radical_SAM"/>
    <property type="match status" value="1"/>
</dbReference>
<dbReference type="PROSITE" id="PS51918">
    <property type="entry name" value="RADICAL_SAM"/>
    <property type="match status" value="1"/>
</dbReference>
<dbReference type="GO" id="GO:0042364">
    <property type="term" value="P:water-soluble vitamin biosynthetic process"/>
    <property type="evidence" value="ECO:0007669"/>
    <property type="project" value="UniProtKB-ARBA"/>
</dbReference>
<dbReference type="SUPFAM" id="SSF102114">
    <property type="entry name" value="Radical SAM enzymes"/>
    <property type="match status" value="1"/>
</dbReference>
<organism evidence="10 11">
    <name type="scientific">Breznakia blatticola</name>
    <dbReference type="NCBI Taxonomy" id="1754012"/>
    <lineage>
        <taxon>Bacteria</taxon>
        <taxon>Bacillati</taxon>
        <taxon>Bacillota</taxon>
        <taxon>Erysipelotrichia</taxon>
        <taxon>Erysipelotrichales</taxon>
        <taxon>Erysipelotrichaceae</taxon>
        <taxon>Breznakia</taxon>
    </lineage>
</organism>
<comment type="caution">
    <text evidence="10">The sequence shown here is derived from an EMBL/GenBank/DDBJ whole genome shotgun (WGS) entry which is preliminary data.</text>
</comment>
<evidence type="ECO:0000259" key="9">
    <source>
        <dbReference type="PROSITE" id="PS51918"/>
    </source>
</evidence>
<dbReference type="OrthoDB" id="9775764at2"/>
<dbReference type="Gene3D" id="3.20.20.70">
    <property type="entry name" value="Aldolase class I"/>
    <property type="match status" value="1"/>
</dbReference>
<feature type="binding site" evidence="8">
    <location>
        <position position="185"/>
    </location>
    <ligand>
        <name>S-adenosyl-L-methionine</name>
        <dbReference type="ChEBI" id="CHEBI:59789"/>
    </ligand>
</feature>
<evidence type="ECO:0000256" key="4">
    <source>
        <dbReference type="ARBA" id="ARBA00023004"/>
    </source>
</evidence>
<dbReference type="PANTHER" id="PTHR43726">
    <property type="entry name" value="3-METHYLORNITHINE SYNTHASE"/>
    <property type="match status" value="1"/>
</dbReference>
<dbReference type="InterPro" id="IPR024021">
    <property type="entry name" value="FeFe-hyd_HydE_rSAM"/>
</dbReference>
<dbReference type="PIRSF" id="PIRSF004762">
    <property type="entry name" value="CHP00423"/>
    <property type="match status" value="1"/>
</dbReference>
<feature type="domain" description="Radical SAM core" evidence="9">
    <location>
        <begin position="51"/>
        <end position="273"/>
    </location>
</feature>
<keyword evidence="2 7" id="KW-0949">S-adenosyl-L-methionine</keyword>
<dbReference type="InterPro" id="IPR007197">
    <property type="entry name" value="rSAM"/>
</dbReference>
<accession>A0A4R8A9F1</accession>
<evidence type="ECO:0000256" key="8">
    <source>
        <dbReference type="PIRSR" id="PIRSR004762-2"/>
    </source>
</evidence>
<reference evidence="10 11" key="1">
    <citation type="submission" date="2019-03" db="EMBL/GenBank/DDBJ databases">
        <title>Genomic Encyclopedia of Type Strains, Phase IV (KMG-IV): sequencing the most valuable type-strain genomes for metagenomic binning, comparative biology and taxonomic classification.</title>
        <authorList>
            <person name="Goeker M."/>
        </authorList>
    </citation>
    <scope>NUCLEOTIDE SEQUENCE [LARGE SCALE GENOMIC DNA]</scope>
    <source>
        <strain evidence="10 11">DSM 28867</strain>
    </source>
</reference>
<dbReference type="RefSeq" id="WP_134167267.1">
    <property type="nucleotide sequence ID" value="NZ_SODD01000001.1"/>
</dbReference>
<dbReference type="GO" id="GO:0044272">
    <property type="term" value="P:sulfur compound biosynthetic process"/>
    <property type="evidence" value="ECO:0007669"/>
    <property type="project" value="UniProtKB-ARBA"/>
</dbReference>
<evidence type="ECO:0000256" key="2">
    <source>
        <dbReference type="ARBA" id="ARBA00022691"/>
    </source>
</evidence>
<comment type="cofactor">
    <cofactor evidence="6">
        <name>[2Fe-2S] cluster</name>
        <dbReference type="ChEBI" id="CHEBI:190135"/>
    </cofactor>
</comment>
<keyword evidence="11" id="KW-1185">Reference proteome</keyword>
<evidence type="ECO:0000256" key="7">
    <source>
        <dbReference type="PIRSR" id="PIRSR004762-1"/>
    </source>
</evidence>
<feature type="binding site" evidence="7">
    <location>
        <position position="72"/>
    </location>
    <ligand>
        <name>[4Fe-4S] cluster</name>
        <dbReference type="ChEBI" id="CHEBI:49883"/>
        <note>4Fe-4S-S-AdoMet</note>
    </ligand>
</feature>